<dbReference type="EMBL" id="AEDD01000016">
    <property type="protein sequence ID" value="EFM08476.1"/>
    <property type="molecule type" value="Genomic_DNA"/>
</dbReference>
<name>E0IG74_9BACL</name>
<dbReference type="InterPro" id="IPR004991">
    <property type="entry name" value="Aerolysin-like"/>
</dbReference>
<dbReference type="SUPFAM" id="SSF56973">
    <property type="entry name" value="Aerolisin/ETX pore-forming domain"/>
    <property type="match status" value="1"/>
</dbReference>
<dbReference type="Gene3D" id="2.170.15.10">
    <property type="entry name" value="Proaerolysin, chain A, domain 3"/>
    <property type="match status" value="1"/>
</dbReference>
<dbReference type="Pfam" id="PF03318">
    <property type="entry name" value="ETX_MTX2"/>
    <property type="match status" value="1"/>
</dbReference>
<proteinExistence type="predicted"/>
<dbReference type="PANTHER" id="PTHR39244:SF5">
    <property type="entry name" value="NATTERIN-3-LIKE"/>
    <property type="match status" value="1"/>
</dbReference>
<dbReference type="RefSeq" id="WP_006040645.1">
    <property type="nucleotide sequence ID" value="NZ_AEDD01000016.1"/>
</dbReference>
<organism evidence="1 2">
    <name type="scientific">Paenibacillus curdlanolyticus YK9</name>
    <dbReference type="NCBI Taxonomy" id="717606"/>
    <lineage>
        <taxon>Bacteria</taxon>
        <taxon>Bacillati</taxon>
        <taxon>Bacillota</taxon>
        <taxon>Bacilli</taxon>
        <taxon>Bacillales</taxon>
        <taxon>Paenibacillaceae</taxon>
        <taxon>Paenibacillus</taxon>
    </lineage>
</organism>
<keyword evidence="2" id="KW-1185">Reference proteome</keyword>
<dbReference type="PANTHER" id="PTHR39244">
    <property type="entry name" value="NATTERIN-4"/>
    <property type="match status" value="1"/>
</dbReference>
<dbReference type="SUPFAM" id="SSF50370">
    <property type="entry name" value="Ricin B-like lectins"/>
    <property type="match status" value="1"/>
</dbReference>
<reference evidence="1 2" key="1">
    <citation type="submission" date="2010-07" db="EMBL/GenBank/DDBJ databases">
        <title>The draft genome of Paenibacillus curdlanolyticus YK9.</title>
        <authorList>
            <consortium name="US DOE Joint Genome Institute (JGI-PGF)"/>
            <person name="Lucas S."/>
            <person name="Copeland A."/>
            <person name="Lapidus A."/>
            <person name="Cheng J.-F."/>
            <person name="Bruce D."/>
            <person name="Goodwin L."/>
            <person name="Pitluck S."/>
            <person name="Land M.L."/>
            <person name="Hauser L."/>
            <person name="Chang Y.-J."/>
            <person name="Jeffries C."/>
            <person name="Anderson I.J."/>
            <person name="Johnson E."/>
            <person name="Loganathan U."/>
            <person name="Mulhopadhyay B."/>
            <person name="Kyrpides N."/>
            <person name="Woyke T.J."/>
        </authorList>
    </citation>
    <scope>NUCLEOTIDE SEQUENCE [LARGE SCALE GENOMIC DNA]</scope>
    <source>
        <strain evidence="1 2">YK9</strain>
    </source>
</reference>
<dbReference type="AlphaFoldDB" id="E0IG74"/>
<dbReference type="InterPro" id="IPR053237">
    <property type="entry name" value="Natterin_C"/>
</dbReference>
<dbReference type="STRING" id="717606.PaecuDRAFT_4665"/>
<dbReference type="PROSITE" id="PS50231">
    <property type="entry name" value="RICIN_B_LECTIN"/>
    <property type="match status" value="1"/>
</dbReference>
<dbReference type="OrthoDB" id="2584656at2"/>
<evidence type="ECO:0000313" key="1">
    <source>
        <dbReference type="EMBL" id="EFM08476.1"/>
    </source>
</evidence>
<dbReference type="InterPro" id="IPR035992">
    <property type="entry name" value="Ricin_B-like_lectins"/>
</dbReference>
<gene>
    <name evidence="1" type="ORF">PaecuDRAFT_4665</name>
</gene>
<sequence length="319" mass="35413">MANAAVYHVIISKGKLGNKSLAITASDKDDSVFISSHEYGNEYQLWEKRSVRSGDSSAYALVNKKTGKCIGRRSVANGSELYLEAASQADTSDIMVWKDDSVAGTYNAIKNYADWEQKINVPHSRFHEGQKLVTWEWSNAADNELWLFLAEKKNIKIKHMDFQLEGVSPQVDQPLVTDKQIVKNTTGIDQTQVLTLSYSKGVSYSFNTERSLKISETLEFKAGLPLLGETKVKIGVEGTRKYSETNATDDTEELTLEVPVTVPSGKTIEVSAIVMQGKLDVPYTAVFEISYPDVTVEETVSGIFSSVNSYSVYTEFKLL</sequence>
<protein>
    <submittedName>
        <fullName evidence="1">Uncharacterized protein</fullName>
    </submittedName>
</protein>
<accession>E0IG74</accession>
<dbReference type="Proteomes" id="UP000005387">
    <property type="component" value="Unassembled WGS sequence"/>
</dbReference>
<evidence type="ECO:0000313" key="2">
    <source>
        <dbReference type="Proteomes" id="UP000005387"/>
    </source>
</evidence>
<dbReference type="Gene3D" id="2.80.10.50">
    <property type="match status" value="1"/>
</dbReference>